<dbReference type="Gene3D" id="3.30.530.20">
    <property type="match status" value="1"/>
</dbReference>
<name>A0A120LIB1_ALCXX</name>
<protein>
    <submittedName>
        <fullName evidence="1">SRPBCC family protein</fullName>
    </submittedName>
</protein>
<reference evidence="2" key="1">
    <citation type="submission" date="2015-12" db="EMBL/GenBank/DDBJ databases">
        <title>FDA dAtabase for Regulatory Grade micrObial Sequences (FDA-ARGOS): Supporting development and validation of Infectious Disease Dx tests.</title>
        <authorList>
            <person name="Case J."/>
            <person name="Tallon L."/>
            <person name="Sadzewicz L."/>
            <person name="Sengamalay N."/>
            <person name="Ott S."/>
            <person name="Godinez A."/>
            <person name="Nagaraj S."/>
            <person name="Nadendla S."/>
            <person name="Sichtig H."/>
        </authorList>
    </citation>
    <scope>NUCLEOTIDE SEQUENCE [LARGE SCALE GENOMIC DNA]</scope>
    <source>
        <strain evidence="2">FDAARGOS_147</strain>
    </source>
</reference>
<dbReference type="RefSeq" id="WP_061074121.1">
    <property type="nucleotide sequence ID" value="NZ_CP014060.2"/>
</dbReference>
<dbReference type="CDD" id="cd07821">
    <property type="entry name" value="PYR_PYL_RCAR_like"/>
    <property type="match status" value="1"/>
</dbReference>
<proteinExistence type="predicted"/>
<dbReference type="Proteomes" id="UP000060602">
    <property type="component" value="Chromosome"/>
</dbReference>
<dbReference type="InterPro" id="IPR023393">
    <property type="entry name" value="START-like_dom_sf"/>
</dbReference>
<organism evidence="1 2">
    <name type="scientific">Alcaligenes xylosoxydans xylosoxydans</name>
    <name type="common">Achromobacter xylosoxidans</name>
    <dbReference type="NCBI Taxonomy" id="85698"/>
    <lineage>
        <taxon>Bacteria</taxon>
        <taxon>Pseudomonadati</taxon>
        <taxon>Pseudomonadota</taxon>
        <taxon>Betaproteobacteria</taxon>
        <taxon>Burkholderiales</taxon>
        <taxon>Alcaligenaceae</taxon>
        <taxon>Achromobacter</taxon>
    </lineage>
</organism>
<gene>
    <name evidence="1" type="ORF">AL504_29970</name>
</gene>
<dbReference type="InterPro" id="IPR019587">
    <property type="entry name" value="Polyketide_cyclase/dehydratase"/>
</dbReference>
<accession>A0A120LIB1</accession>
<sequence>MPHTVYTSAIVQAPLAKVWPQFRDFNGLAGWHPGIAQSRLEEGGRHDAVGSVRYLSLKPSGFVREQLLMLDDPGTALRYSIIETDLPMRDYVAGVTLTAITESGATLVEWWADFRVEDGADLQAVATAVGQGVFDAGLAALDEKLRG</sequence>
<dbReference type="Pfam" id="PF10604">
    <property type="entry name" value="Polyketide_cyc2"/>
    <property type="match status" value="1"/>
</dbReference>
<dbReference type="SUPFAM" id="SSF55961">
    <property type="entry name" value="Bet v1-like"/>
    <property type="match status" value="1"/>
</dbReference>
<evidence type="ECO:0000313" key="1">
    <source>
        <dbReference type="EMBL" id="AMG39848.1"/>
    </source>
</evidence>
<dbReference type="PANTHER" id="PTHR39332">
    <property type="entry name" value="BLL4707 PROTEIN"/>
    <property type="match status" value="1"/>
</dbReference>
<dbReference type="AlphaFoldDB" id="A0A120LIB1"/>
<evidence type="ECO:0000313" key="2">
    <source>
        <dbReference type="Proteomes" id="UP000060602"/>
    </source>
</evidence>
<dbReference type="PANTHER" id="PTHR39332:SF7">
    <property type="entry name" value="SRPBCC FAMILY PROTEIN"/>
    <property type="match status" value="1"/>
</dbReference>
<dbReference type="EMBL" id="CP014060">
    <property type="protein sequence ID" value="AMG39848.1"/>
    <property type="molecule type" value="Genomic_DNA"/>
</dbReference>